<dbReference type="InterPro" id="IPR045401">
    <property type="entry name" value="GAP1-M"/>
</dbReference>
<feature type="domain" description="GTPase-associated protein 1 middle" evidence="2">
    <location>
        <begin position="162"/>
        <end position="248"/>
    </location>
</feature>
<dbReference type="EMBL" id="BAVZ01000015">
    <property type="protein sequence ID" value="GAF09809.1"/>
    <property type="molecule type" value="Genomic_DNA"/>
</dbReference>
<proteinExistence type="predicted"/>
<feature type="domain" description="GTPase-associated protein 1 N-terminal" evidence="1">
    <location>
        <begin position="8"/>
        <end position="146"/>
    </location>
</feature>
<evidence type="ECO:0000313" key="4">
    <source>
        <dbReference type="Proteomes" id="UP000019364"/>
    </source>
</evidence>
<dbReference type="STRING" id="1236976.JCM16418_3965"/>
<protein>
    <submittedName>
        <fullName evidence="3">Uncharacterized protein</fullName>
    </submittedName>
</protein>
<dbReference type="Pfam" id="PF20013">
    <property type="entry name" value="GAP1-N2"/>
    <property type="match status" value="1"/>
</dbReference>
<organism evidence="3 4">
    <name type="scientific">Paenibacillus pini JCM 16418</name>
    <dbReference type="NCBI Taxonomy" id="1236976"/>
    <lineage>
        <taxon>Bacteria</taxon>
        <taxon>Bacillati</taxon>
        <taxon>Bacillota</taxon>
        <taxon>Bacilli</taxon>
        <taxon>Bacillales</taxon>
        <taxon>Paenibacillaceae</taxon>
        <taxon>Paenibacillus</taxon>
    </lineage>
</organism>
<evidence type="ECO:0000313" key="3">
    <source>
        <dbReference type="EMBL" id="GAF09809.1"/>
    </source>
</evidence>
<comment type="caution">
    <text evidence="3">The sequence shown here is derived from an EMBL/GenBank/DDBJ whole genome shotgun (WGS) entry which is preliminary data.</text>
</comment>
<dbReference type="InterPro" id="IPR045402">
    <property type="entry name" value="GAP1-N2"/>
</dbReference>
<dbReference type="AlphaFoldDB" id="W7Z654"/>
<gene>
    <name evidence="3" type="ORF">JCM16418_3965</name>
</gene>
<evidence type="ECO:0000259" key="1">
    <source>
        <dbReference type="Pfam" id="PF20013"/>
    </source>
</evidence>
<sequence length="250" mass="28274">MNDSTQPKIQQQMYTRERHGIFRSTEGFDTIAKSAGLDHSFVKKVLHPFCQYDAPAELTARGEKEASLYPEALLLFHAENGETILGRSTYQPADFTGLRSAFFTHNYVVPAQYADEPATDYKHWLNAVFEDHYDIEHGTEIPEITAIPVRENAATPVHAQALLAELHISEQIFKQLLYAAMTSVAGKKKVYIVLDVLVEQSAEKAKQLLEVLFASLPYELRRQLGFLTYAKEPHSKKGVHLMFVEKGSYV</sequence>
<reference evidence="3 4" key="1">
    <citation type="journal article" date="2014" name="Genome Announc.">
        <title>Draft Genome Sequence of Paenibacillus pini JCM 16418T, Isolated from the Rhizosphere of Pine Tree.</title>
        <authorList>
            <person name="Yuki M."/>
            <person name="Oshima K."/>
            <person name="Suda W."/>
            <person name="Oshida Y."/>
            <person name="Kitamura K."/>
            <person name="Iida Y."/>
            <person name="Hattori M."/>
            <person name="Ohkuma M."/>
        </authorList>
    </citation>
    <scope>NUCLEOTIDE SEQUENCE [LARGE SCALE GENOMIC DNA]</scope>
    <source>
        <strain evidence="3 4">JCM 16418</strain>
    </source>
</reference>
<accession>W7Z654</accession>
<name>W7Z654_9BACL</name>
<dbReference type="eggNOG" id="ENOG502Z8TH">
    <property type="taxonomic scope" value="Bacteria"/>
</dbReference>
<dbReference type="RefSeq" id="WP_052020486.1">
    <property type="nucleotide sequence ID" value="NZ_BAVZ01000015.1"/>
</dbReference>
<keyword evidence="4" id="KW-1185">Reference proteome</keyword>
<dbReference type="OrthoDB" id="2931061at2"/>
<dbReference type="Proteomes" id="UP000019364">
    <property type="component" value="Unassembled WGS sequence"/>
</dbReference>
<evidence type="ECO:0000259" key="2">
    <source>
        <dbReference type="Pfam" id="PF20014"/>
    </source>
</evidence>
<dbReference type="Pfam" id="PF20014">
    <property type="entry name" value="GAP1-M"/>
    <property type="match status" value="1"/>
</dbReference>